<reference evidence="4" key="1">
    <citation type="submission" date="2017-09" db="EMBL/GenBank/DDBJ databases">
        <title>Depth-based differentiation of microbial function through sediment-hosted aquifers and enrichment of novel symbionts in the deep terrestrial subsurface.</title>
        <authorList>
            <person name="Probst A.J."/>
            <person name="Ladd B."/>
            <person name="Jarett J.K."/>
            <person name="Geller-Mcgrath D.E."/>
            <person name="Sieber C.M.K."/>
            <person name="Emerson J.B."/>
            <person name="Anantharaman K."/>
            <person name="Thomas B.C."/>
            <person name="Malmstrom R."/>
            <person name="Stieglmeier M."/>
            <person name="Klingl A."/>
            <person name="Woyke T."/>
            <person name="Ryan C.M."/>
            <person name="Banfield J.F."/>
        </authorList>
    </citation>
    <scope>NUCLEOTIDE SEQUENCE [LARGE SCALE GENOMIC DNA]</scope>
</reference>
<evidence type="ECO:0000313" key="4">
    <source>
        <dbReference type="Proteomes" id="UP000230956"/>
    </source>
</evidence>
<dbReference type="RefSeq" id="WP_286678280.1">
    <property type="nucleotide sequence ID" value="NZ_MNXI01000071.1"/>
</dbReference>
<gene>
    <name evidence="3" type="ORF">COY37_04250</name>
</gene>
<dbReference type="Proteomes" id="UP000230956">
    <property type="component" value="Unassembled WGS sequence"/>
</dbReference>
<dbReference type="Pfam" id="PF00303">
    <property type="entry name" value="Thymidylat_synt"/>
    <property type="match status" value="1"/>
</dbReference>
<dbReference type="GO" id="GO:0016740">
    <property type="term" value="F:transferase activity"/>
    <property type="evidence" value="ECO:0007669"/>
    <property type="project" value="UniProtKB-KW"/>
</dbReference>
<dbReference type="EMBL" id="PFNG01000097">
    <property type="protein sequence ID" value="PIZ40275.1"/>
    <property type="molecule type" value="Genomic_DNA"/>
</dbReference>
<organism evidence="3 4">
    <name type="scientific">Candidatus Aquicultor secundus</name>
    <dbReference type="NCBI Taxonomy" id="1973895"/>
    <lineage>
        <taxon>Bacteria</taxon>
        <taxon>Bacillati</taxon>
        <taxon>Actinomycetota</taxon>
        <taxon>Candidatus Aquicultoria</taxon>
        <taxon>Candidatus Aquicultorales</taxon>
        <taxon>Candidatus Aquicultoraceae</taxon>
        <taxon>Candidatus Aquicultor</taxon>
    </lineage>
</organism>
<feature type="domain" description="Thymidylate synthase/dCMP hydroxymethylase" evidence="2">
    <location>
        <begin position="137"/>
        <end position="216"/>
    </location>
</feature>
<accession>A0A2M7T8Q7</accession>
<dbReference type="SUPFAM" id="SSF55831">
    <property type="entry name" value="Thymidylate synthase/dCMP hydroxymethylase"/>
    <property type="match status" value="1"/>
</dbReference>
<dbReference type="AlphaFoldDB" id="A0A2M7T8Q7"/>
<protein>
    <submittedName>
        <fullName evidence="3">Thymidylate synthase</fullName>
    </submittedName>
</protein>
<evidence type="ECO:0000259" key="2">
    <source>
        <dbReference type="Pfam" id="PF00303"/>
    </source>
</evidence>
<dbReference type="InterPro" id="IPR036926">
    <property type="entry name" value="Thymidate_synth/dCMP_Mease_sf"/>
</dbReference>
<comment type="caution">
    <text evidence="3">The sequence shown here is derived from an EMBL/GenBank/DDBJ whole genome shotgun (WGS) entry which is preliminary data.</text>
</comment>
<proteinExistence type="predicted"/>
<keyword evidence="1" id="KW-0808">Transferase</keyword>
<dbReference type="InterPro" id="IPR023451">
    <property type="entry name" value="Thymidate_synth/dCMP_Mease_dom"/>
</dbReference>
<name>A0A2M7T8Q7_9ACTN</name>
<evidence type="ECO:0000313" key="3">
    <source>
        <dbReference type="EMBL" id="PIZ40275.1"/>
    </source>
</evidence>
<dbReference type="Gene3D" id="3.30.572.10">
    <property type="entry name" value="Thymidylate synthase/dCMP hydroxymethylase domain"/>
    <property type="match status" value="1"/>
</dbReference>
<evidence type="ECO:0000256" key="1">
    <source>
        <dbReference type="ARBA" id="ARBA00022679"/>
    </source>
</evidence>
<sequence>MKLTQITARDIPDAWFQAINAVVNDGFEYKIDRGSYQGSKRRELDFVTIQIEYPGTKPLVPDIPAHLGLIPPASEEYVQDYLKYLMTSEKQENEQYTYGEFLEPQLFEVIRMYKEDGLMTNQACMAVCDTNSIYLEDPPCLRQVDTRVRYGKLHFYVYFRSWDLWGGFPANLAGLQMMKEFMASEIGVDDGEIIAVSKGLHLYEYAWPLANIRLGRK</sequence>